<dbReference type="EC" id="4.2.1.20" evidence="3 10"/>
<feature type="domain" description="AP-5 complex subunit zeta-1 C-terminal TPR" evidence="13">
    <location>
        <begin position="748"/>
        <end position="913"/>
    </location>
</feature>
<comment type="catalytic activity">
    <reaction evidence="9 10">
        <text>(1S,2R)-1-C-(indol-3-yl)glycerol 3-phosphate + L-serine = D-glyceraldehyde 3-phosphate + L-tryptophan + H2O</text>
        <dbReference type="Rhea" id="RHEA:10532"/>
        <dbReference type="ChEBI" id="CHEBI:15377"/>
        <dbReference type="ChEBI" id="CHEBI:33384"/>
        <dbReference type="ChEBI" id="CHEBI:57912"/>
        <dbReference type="ChEBI" id="CHEBI:58866"/>
        <dbReference type="ChEBI" id="CHEBI:59776"/>
        <dbReference type="EC" id="4.2.1.20"/>
    </reaction>
</comment>
<keyword evidence="6 10" id="KW-0663">Pyridoxal phosphate</keyword>
<evidence type="ECO:0000256" key="3">
    <source>
        <dbReference type="ARBA" id="ARBA00012043"/>
    </source>
</evidence>
<evidence type="ECO:0000313" key="15">
    <source>
        <dbReference type="Proteomes" id="UP001371456"/>
    </source>
</evidence>
<dbReference type="Proteomes" id="UP001371456">
    <property type="component" value="Unassembled WGS sequence"/>
</dbReference>
<dbReference type="EMBL" id="JBANQN010000010">
    <property type="protein sequence ID" value="KAK6777041.1"/>
    <property type="molecule type" value="Genomic_DNA"/>
</dbReference>
<dbReference type="InterPro" id="IPR036052">
    <property type="entry name" value="TrpB-like_PALP_sf"/>
</dbReference>
<dbReference type="Pfam" id="PF14764">
    <property type="entry name" value="SPG48"/>
    <property type="match status" value="1"/>
</dbReference>
<evidence type="ECO:0000256" key="1">
    <source>
        <dbReference type="ARBA" id="ARBA00001933"/>
    </source>
</evidence>
<evidence type="ECO:0000259" key="13">
    <source>
        <dbReference type="Pfam" id="PF25154"/>
    </source>
</evidence>
<dbReference type="InterPro" id="IPR006653">
    <property type="entry name" value="Trp_synth_b_CS"/>
</dbReference>
<evidence type="ECO:0000256" key="9">
    <source>
        <dbReference type="ARBA" id="ARBA00049047"/>
    </source>
</evidence>
<dbReference type="SUPFAM" id="SSF53686">
    <property type="entry name" value="Tryptophan synthase beta subunit-like PLP-dependent enzymes"/>
    <property type="match status" value="1"/>
</dbReference>
<dbReference type="Gene3D" id="3.40.50.1100">
    <property type="match status" value="2"/>
</dbReference>
<gene>
    <name evidence="14" type="ORF">RDI58_023758</name>
</gene>
<dbReference type="PROSITE" id="PS00168">
    <property type="entry name" value="TRP_SYNTHASE_BETA"/>
    <property type="match status" value="1"/>
</dbReference>
<dbReference type="PANTHER" id="PTHR47885">
    <property type="entry name" value="AP-5 COMPLEX SUBUNIT ZETA-1"/>
    <property type="match status" value="1"/>
</dbReference>
<dbReference type="FunFam" id="3.40.50.1100:FF:000004">
    <property type="entry name" value="Tryptophan synthase beta chain"/>
    <property type="match status" value="1"/>
</dbReference>
<evidence type="ECO:0000256" key="4">
    <source>
        <dbReference type="ARBA" id="ARBA00022605"/>
    </source>
</evidence>
<keyword evidence="8 10" id="KW-0456">Lyase</keyword>
<dbReference type="GO" id="GO:0004834">
    <property type="term" value="F:tryptophan synthase activity"/>
    <property type="evidence" value="ECO:0007669"/>
    <property type="project" value="UniProtKB-EC"/>
</dbReference>
<dbReference type="InterPro" id="IPR023026">
    <property type="entry name" value="Trp_synth_beta/beta-like"/>
</dbReference>
<comment type="pathway">
    <text evidence="2 10">Amino-acid biosynthesis; L-tryptophan biosynthesis; L-tryptophan from chorismate: step 5/5.</text>
</comment>
<keyword evidence="15" id="KW-1185">Reference proteome</keyword>
<evidence type="ECO:0000256" key="5">
    <source>
        <dbReference type="ARBA" id="ARBA00022822"/>
    </source>
</evidence>
<dbReference type="SUPFAM" id="SSF48371">
    <property type="entry name" value="ARM repeat"/>
    <property type="match status" value="1"/>
</dbReference>
<keyword evidence="4 10" id="KW-0028">Amino-acid biosynthesis</keyword>
<keyword evidence="5 10" id="KW-0822">Tryptophan biosynthesis</keyword>
<comment type="caution">
    <text evidence="14">The sequence shown here is derived from an EMBL/GenBank/DDBJ whole genome shotgun (WGS) entry which is preliminary data.</text>
</comment>
<evidence type="ECO:0000313" key="14">
    <source>
        <dbReference type="EMBL" id="KAK6777041.1"/>
    </source>
</evidence>
<sequence>MAFSSTVSPKHCRLNSAASSSYFPKFQIPLKLNKITPCHFSSSKFPPNIVCVLTEKQSMAAQAIDEPAAIQRPDSFGRFGKFGGKYVPETLMHALDELETAFKSLATDEAFQKELDGILRDYVGRESPLYFAERLTEHYKLPNGEGPLIYLKREDLNHTGAHKINNAVAQALLAKRLGKKRIIAETGAGQHGVATATVCARFGLECIIYMGAQDMERQALNVFRMRLLGAEVRAVHSGTATLKDATSEAIRDWVTNVETTHYILGSVAGPHPYPMMVRDFHAVIGKETRKQALEKWGGKPDVLVACIGGGSNAMGLFHEFVDDEDVRLIGVEAAGFGIDSGKHAATLTKGEVGVLHGAMSYLLQDEDGQIVEPHSISAGLDYPGVGPEHSFLKDLGRAEYYSITDEEALEAFKRLSRLEGIIPALETSHALAYLEKLCPTLPNGTRVVLNCSGRGDKDVQTAIKYLKMMAGEDKFKQFDFHLRSLSSSARDSNFVTDPASDPSLLNSVKSLCDLCRSEKSEDLIARVYPHLNRIFQRCLSSISQSQTSNGLLLLAILQFFLDFGDVVLHDADPNLRTFFKSCLSREFADPVVAEATLDFLNANKKKFSSSFPTLLPQFFPLLLKLIAWNGEKLEKAFRRVFPGLISQGSFLPLFPSIIDFPILVVALEKVEKSSGSLVGSSIASIQKSSAPEMLLALMDEAYTGSTIGDGGGDSESEDSSTMAVADPFFLELLKDENDGLAVQKRILELMLAGFNRSPSFIALLKKPIVDRLGEAYDSPSKTELALQLCWAIGEHGGGGEAHKDAARELFESLELLLYENLSSSRVRLRESALGSDSAKSRKSSQSRLLCFVVTAIAKLATYHRELLPRARVSLTKVARSRISDARVWKRARDYLGLMNEPAICLSILCPCESPSKGMQKLGTVNWSEGGTKMISHLPFYLLGAQEGPPHDFSFMDVLPGS</sequence>
<evidence type="ECO:0000259" key="12">
    <source>
        <dbReference type="Pfam" id="PF14764"/>
    </source>
</evidence>
<evidence type="ECO:0000256" key="10">
    <source>
        <dbReference type="RuleBase" id="RU003663"/>
    </source>
</evidence>
<name>A0AAN8Y2V2_SOLBU</name>
<evidence type="ECO:0000256" key="7">
    <source>
        <dbReference type="ARBA" id="ARBA00023141"/>
    </source>
</evidence>
<dbReference type="NCBIfam" id="TIGR00263">
    <property type="entry name" value="trpB"/>
    <property type="match status" value="1"/>
</dbReference>
<dbReference type="InterPro" id="IPR055450">
    <property type="entry name" value="AP5Z1_ARM"/>
</dbReference>
<reference evidence="14 15" key="1">
    <citation type="submission" date="2024-02" db="EMBL/GenBank/DDBJ databases">
        <title>de novo genome assembly of Solanum bulbocastanum strain 11H21.</title>
        <authorList>
            <person name="Hosaka A.J."/>
        </authorList>
    </citation>
    <scope>NUCLEOTIDE SEQUENCE [LARGE SCALE GENOMIC DNA]</scope>
    <source>
        <tissue evidence="14">Young leaves</tissue>
    </source>
</reference>
<dbReference type="HAMAP" id="MF_00133">
    <property type="entry name" value="Trp_synth_beta"/>
    <property type="match status" value="1"/>
</dbReference>
<dbReference type="InterPro" id="IPR016024">
    <property type="entry name" value="ARM-type_fold"/>
</dbReference>
<evidence type="ECO:0000256" key="6">
    <source>
        <dbReference type="ARBA" id="ARBA00022898"/>
    </source>
</evidence>
<organism evidence="14 15">
    <name type="scientific">Solanum bulbocastanum</name>
    <name type="common">Wild potato</name>
    <dbReference type="NCBI Taxonomy" id="147425"/>
    <lineage>
        <taxon>Eukaryota</taxon>
        <taxon>Viridiplantae</taxon>
        <taxon>Streptophyta</taxon>
        <taxon>Embryophyta</taxon>
        <taxon>Tracheophyta</taxon>
        <taxon>Spermatophyta</taxon>
        <taxon>Magnoliopsida</taxon>
        <taxon>eudicotyledons</taxon>
        <taxon>Gunneridae</taxon>
        <taxon>Pentapetalae</taxon>
        <taxon>asterids</taxon>
        <taxon>lamiids</taxon>
        <taxon>Solanales</taxon>
        <taxon>Solanaceae</taxon>
        <taxon>Solanoideae</taxon>
        <taxon>Solaneae</taxon>
        <taxon>Solanum</taxon>
    </lineage>
</organism>
<feature type="domain" description="Tryptophan synthase beta chain-like PALP" evidence="11">
    <location>
        <begin position="125"/>
        <end position="453"/>
    </location>
</feature>
<keyword evidence="7 10" id="KW-0057">Aromatic amino acid biosynthesis</keyword>
<dbReference type="InterPro" id="IPR001926">
    <property type="entry name" value="TrpB-like_PALP"/>
</dbReference>
<evidence type="ECO:0000256" key="8">
    <source>
        <dbReference type="ARBA" id="ARBA00023239"/>
    </source>
</evidence>
<dbReference type="InterPro" id="IPR006654">
    <property type="entry name" value="Trp_synth_beta"/>
</dbReference>
<evidence type="ECO:0000256" key="2">
    <source>
        <dbReference type="ARBA" id="ARBA00004733"/>
    </source>
</evidence>
<feature type="domain" description="AP-5 complex subunit zeta-1 ARM repeats" evidence="12">
    <location>
        <begin position="500"/>
        <end position="624"/>
    </location>
</feature>
<proteinExistence type="inferred from homology"/>
<comment type="cofactor">
    <cofactor evidence="1 10">
        <name>pyridoxal 5'-phosphate</name>
        <dbReference type="ChEBI" id="CHEBI:597326"/>
    </cofactor>
</comment>
<dbReference type="AlphaFoldDB" id="A0AAN8Y2V2"/>
<accession>A0AAN8Y2V2</accession>
<dbReference type="PANTHER" id="PTHR47885:SF1">
    <property type="entry name" value="AP-5 COMPLEX SUBUNIT ZETA-1"/>
    <property type="match status" value="1"/>
</dbReference>
<dbReference type="Pfam" id="PF00291">
    <property type="entry name" value="PALP"/>
    <property type="match status" value="1"/>
</dbReference>
<protein>
    <recommendedName>
        <fullName evidence="3 10">Tryptophan synthase</fullName>
        <ecNumber evidence="3 10">4.2.1.20</ecNumber>
    </recommendedName>
</protein>
<dbReference type="InterPro" id="IPR056856">
    <property type="entry name" value="TPR_AP5Z1_C"/>
</dbReference>
<evidence type="ECO:0000259" key="11">
    <source>
        <dbReference type="Pfam" id="PF00291"/>
    </source>
</evidence>
<dbReference type="FunFam" id="3.40.50.1100:FF:000001">
    <property type="entry name" value="Tryptophan synthase beta chain"/>
    <property type="match status" value="1"/>
</dbReference>
<dbReference type="Pfam" id="PF25154">
    <property type="entry name" value="TPR_AP5Z1_C"/>
    <property type="match status" value="1"/>
</dbReference>
<dbReference type="CDD" id="cd06446">
    <property type="entry name" value="Trp-synth_B"/>
    <property type="match status" value="1"/>
</dbReference>